<feature type="transmembrane region" description="Helical" evidence="1">
    <location>
        <begin position="188"/>
        <end position="208"/>
    </location>
</feature>
<keyword evidence="1" id="KW-0812">Transmembrane</keyword>
<evidence type="ECO:0000313" key="3">
    <source>
        <dbReference type="Proteomes" id="UP000818323"/>
    </source>
</evidence>
<proteinExistence type="predicted"/>
<comment type="caution">
    <text evidence="2">The sequence shown here is derived from an EMBL/GenBank/DDBJ whole genome shotgun (WGS) entry which is preliminary data.</text>
</comment>
<name>A0ABW9YWQ9_9HYPH</name>
<feature type="transmembrane region" description="Helical" evidence="1">
    <location>
        <begin position="83"/>
        <end position="105"/>
    </location>
</feature>
<reference evidence="2 3" key="1">
    <citation type="submission" date="2020-01" db="EMBL/GenBank/DDBJ databases">
        <title>Microvirga sp. nov., an arsenate reduction bacterium isolated from Tibet hotspring sediments.</title>
        <authorList>
            <person name="Yuan C.-G."/>
        </authorList>
    </citation>
    <scope>NUCLEOTIDE SEQUENCE [LARGE SCALE GENOMIC DNA]</scope>
    <source>
        <strain evidence="2 3">SYSU G3D203</strain>
    </source>
</reference>
<sequence length="342" mass="35128">MRQFLPQSSPIRRSVAVNLVDLAAQNLLSPTVLFFALGLAAALARSDLTVPEAVAKTLALYLMLSIGFKGGVEVAANGITLRMIGVMGAGIVLSFALPIIGFLILRAVSSLSTVDAAAVAAHYGSISIVTFIAATEIVRGQNLPFEGYIVAVAAVMETPAILSALLLARSGQPTRSGSEGLGPLLHEVGLNGSVVMLVGSFLIGWATGPKGLQMIAPFIVDPFRGVLCLFLLDMGLVAGRGMREGVRHLSAPVLGFGIVMPLISAALATLAVWPLGLSPGGAALFVTLAASASYIAVPAAMRLALPEAKPAIYLTLSLGVTFPFNLSIGIPLYLALAGFVAG</sequence>
<feature type="transmembrane region" description="Helical" evidence="1">
    <location>
        <begin position="27"/>
        <end position="46"/>
    </location>
</feature>
<accession>A0ABW9YWQ9</accession>
<dbReference type="PANTHER" id="PTHR40400">
    <property type="entry name" value="SLR1512 PROTEIN"/>
    <property type="match status" value="1"/>
</dbReference>
<dbReference type="EMBL" id="JAAAXJ010000004">
    <property type="protein sequence ID" value="NBJ24833.1"/>
    <property type="molecule type" value="Genomic_DNA"/>
</dbReference>
<dbReference type="InterPro" id="IPR010293">
    <property type="entry name" value="Sbt_1"/>
</dbReference>
<protein>
    <submittedName>
        <fullName evidence="2">Sodium-dependent bicarbonate transport family permease</fullName>
    </submittedName>
</protein>
<feature type="transmembrane region" description="Helical" evidence="1">
    <location>
        <begin position="253"/>
        <end position="276"/>
    </location>
</feature>
<gene>
    <name evidence="2" type="ORF">GR303_10765</name>
</gene>
<feature type="transmembrane region" description="Helical" evidence="1">
    <location>
        <begin position="312"/>
        <end position="336"/>
    </location>
</feature>
<evidence type="ECO:0000256" key="1">
    <source>
        <dbReference type="SAM" id="Phobius"/>
    </source>
</evidence>
<feature type="transmembrane region" description="Helical" evidence="1">
    <location>
        <begin position="117"/>
        <end position="135"/>
    </location>
</feature>
<keyword evidence="1" id="KW-1133">Transmembrane helix</keyword>
<organism evidence="2 3">
    <name type="scientific">Microvirga arsenatis</name>
    <dbReference type="NCBI Taxonomy" id="2692265"/>
    <lineage>
        <taxon>Bacteria</taxon>
        <taxon>Pseudomonadati</taxon>
        <taxon>Pseudomonadota</taxon>
        <taxon>Alphaproteobacteria</taxon>
        <taxon>Hyphomicrobiales</taxon>
        <taxon>Methylobacteriaceae</taxon>
        <taxon>Microvirga</taxon>
    </lineage>
</organism>
<feature type="transmembrane region" description="Helical" evidence="1">
    <location>
        <begin position="147"/>
        <end position="168"/>
    </location>
</feature>
<dbReference type="Proteomes" id="UP000818323">
    <property type="component" value="Unassembled WGS sequence"/>
</dbReference>
<keyword evidence="1" id="KW-0472">Membrane</keyword>
<keyword evidence="3" id="KW-1185">Reference proteome</keyword>
<feature type="transmembrane region" description="Helical" evidence="1">
    <location>
        <begin position="282"/>
        <end position="305"/>
    </location>
</feature>
<dbReference type="PANTHER" id="PTHR40400:SF1">
    <property type="entry name" value="SLR1512 PROTEIN"/>
    <property type="match status" value="1"/>
</dbReference>
<evidence type="ECO:0000313" key="2">
    <source>
        <dbReference type="EMBL" id="NBJ24833.1"/>
    </source>
</evidence>
<feature type="transmembrane region" description="Helical" evidence="1">
    <location>
        <begin position="58"/>
        <end position="77"/>
    </location>
</feature>
<dbReference type="Pfam" id="PF05982">
    <property type="entry name" value="Sbt_1"/>
    <property type="match status" value="1"/>
</dbReference>